<keyword evidence="2 6" id="KW-0472">Membrane</keyword>
<comment type="caution">
    <text evidence="8">The sequence shown here is derived from an EMBL/GenBank/DDBJ whole genome shotgun (WGS) entry which is preliminary data.</text>
</comment>
<dbReference type="InterPro" id="IPR036869">
    <property type="entry name" value="J_dom_sf"/>
</dbReference>
<proteinExistence type="predicted"/>
<dbReference type="PANTHER" id="PTHR44027">
    <property type="entry name" value="DNAJ HOMOLOG SUBFAMILY C MEMBER 5 HOMOLOG"/>
    <property type="match status" value="1"/>
</dbReference>
<dbReference type="Gene3D" id="1.10.287.110">
    <property type="entry name" value="DnaJ domain"/>
    <property type="match status" value="1"/>
</dbReference>
<keyword evidence="6" id="KW-0812">Transmembrane</keyword>
<dbReference type="OrthoDB" id="9779622at2"/>
<dbReference type="CDD" id="cd06257">
    <property type="entry name" value="DnaJ"/>
    <property type="match status" value="1"/>
</dbReference>
<dbReference type="SMART" id="SM00271">
    <property type="entry name" value="DnaJ"/>
    <property type="match status" value="1"/>
</dbReference>
<name>A0A271J3U0_9BACT</name>
<keyword evidence="6" id="KW-1133">Transmembrane helix</keyword>
<feature type="domain" description="J" evidence="7">
    <location>
        <begin position="6"/>
        <end position="71"/>
    </location>
</feature>
<evidence type="ECO:0000256" key="2">
    <source>
        <dbReference type="ARBA" id="ARBA00023136"/>
    </source>
</evidence>
<dbReference type="InterPro" id="IPR051434">
    <property type="entry name" value="DnaJ_C_subfamily_member5"/>
</dbReference>
<protein>
    <recommendedName>
        <fullName evidence="7">J domain-containing protein</fullName>
    </recommendedName>
</protein>
<dbReference type="Pfam" id="PF00226">
    <property type="entry name" value="DnaJ"/>
    <property type="match status" value="1"/>
</dbReference>
<dbReference type="PROSITE" id="PS50076">
    <property type="entry name" value="DNAJ_2"/>
    <property type="match status" value="1"/>
</dbReference>
<sequence>MTAIRSPFDVLGLTEVATPEEVRKAYRRLALRYHPDRNPGDAAAAEAFLEVKEAFEQLHTDDLDAGFDVERVVAEMERAAAEVERRRGRSGGTARAWQQVHVPLERPQGDRLREGLASRQALAGLGIAVVVAFGTVLGGLAPVWLGVGVGLGVGGGLIVQAVRSVDEGPWAVETHWQGLRDLRWDVLLSWSEIRGVREADGVLDLALTPAAQRRLARLVPGEAFPEAGAYRLPLRDPARLGAVVRAQLGEGPPR</sequence>
<dbReference type="RefSeq" id="WP_095511868.1">
    <property type="nucleotide sequence ID" value="NZ_MQWD01000001.1"/>
</dbReference>
<evidence type="ECO:0000256" key="1">
    <source>
        <dbReference type="ARBA" id="ARBA00004635"/>
    </source>
</evidence>
<evidence type="ECO:0000256" key="3">
    <source>
        <dbReference type="ARBA" id="ARBA00023139"/>
    </source>
</evidence>
<feature type="transmembrane region" description="Helical" evidence="6">
    <location>
        <begin position="121"/>
        <end position="137"/>
    </location>
</feature>
<dbReference type="PANTHER" id="PTHR44027:SF7">
    <property type="entry name" value="DNAJ HOMOLOG SUBFAMILY C MEMBER 5 HOMOLOG"/>
    <property type="match status" value="1"/>
</dbReference>
<keyword evidence="5" id="KW-0449">Lipoprotein</keyword>
<evidence type="ECO:0000313" key="8">
    <source>
        <dbReference type="EMBL" id="PAP78186.1"/>
    </source>
</evidence>
<keyword evidence="4" id="KW-0143">Chaperone</keyword>
<evidence type="ECO:0000256" key="5">
    <source>
        <dbReference type="ARBA" id="ARBA00023288"/>
    </source>
</evidence>
<reference evidence="8 9" key="1">
    <citation type="submission" date="2016-11" db="EMBL/GenBank/DDBJ databases">
        <title>Study of marine rhodopsin-containing bacteria.</title>
        <authorList>
            <person name="Yoshizawa S."/>
            <person name="Kumagai Y."/>
            <person name="Kogure K."/>
        </authorList>
    </citation>
    <scope>NUCLEOTIDE SEQUENCE [LARGE SCALE GENOMIC DNA]</scope>
    <source>
        <strain evidence="8 9">SAORIC-28</strain>
    </source>
</reference>
<evidence type="ECO:0000256" key="4">
    <source>
        <dbReference type="ARBA" id="ARBA00023186"/>
    </source>
</evidence>
<comment type="subcellular location">
    <subcellularLocation>
        <location evidence="1">Membrane</location>
        <topology evidence="1">Lipid-anchor</topology>
    </subcellularLocation>
</comment>
<evidence type="ECO:0000313" key="9">
    <source>
        <dbReference type="Proteomes" id="UP000216339"/>
    </source>
</evidence>
<dbReference type="InterPro" id="IPR001623">
    <property type="entry name" value="DnaJ_domain"/>
</dbReference>
<accession>A0A271J3U0</accession>
<keyword evidence="3" id="KW-0564">Palmitate</keyword>
<keyword evidence="9" id="KW-1185">Reference proteome</keyword>
<gene>
    <name evidence="8" type="ORF">BSZ37_18005</name>
</gene>
<dbReference type="PRINTS" id="PR00625">
    <property type="entry name" value="JDOMAIN"/>
</dbReference>
<organism evidence="8 9">
    <name type="scientific">Rubrivirga marina</name>
    <dbReference type="NCBI Taxonomy" id="1196024"/>
    <lineage>
        <taxon>Bacteria</taxon>
        <taxon>Pseudomonadati</taxon>
        <taxon>Rhodothermota</taxon>
        <taxon>Rhodothermia</taxon>
        <taxon>Rhodothermales</taxon>
        <taxon>Rubricoccaceae</taxon>
        <taxon>Rubrivirga</taxon>
    </lineage>
</organism>
<dbReference type="AlphaFoldDB" id="A0A271J3U0"/>
<dbReference type="SUPFAM" id="SSF46565">
    <property type="entry name" value="Chaperone J-domain"/>
    <property type="match status" value="1"/>
</dbReference>
<dbReference type="EMBL" id="MQWD01000001">
    <property type="protein sequence ID" value="PAP78186.1"/>
    <property type="molecule type" value="Genomic_DNA"/>
</dbReference>
<dbReference type="Proteomes" id="UP000216339">
    <property type="component" value="Unassembled WGS sequence"/>
</dbReference>
<evidence type="ECO:0000259" key="7">
    <source>
        <dbReference type="PROSITE" id="PS50076"/>
    </source>
</evidence>
<evidence type="ECO:0000256" key="6">
    <source>
        <dbReference type="SAM" id="Phobius"/>
    </source>
</evidence>
<dbReference type="GO" id="GO:0016020">
    <property type="term" value="C:membrane"/>
    <property type="evidence" value="ECO:0007669"/>
    <property type="project" value="UniProtKB-SubCell"/>
</dbReference>
<dbReference type="GO" id="GO:0005737">
    <property type="term" value="C:cytoplasm"/>
    <property type="evidence" value="ECO:0007669"/>
    <property type="project" value="UniProtKB-ARBA"/>
</dbReference>